<dbReference type="EMBL" id="JAWXYG010000002">
    <property type="protein sequence ID" value="KAK4281663.1"/>
    <property type="molecule type" value="Genomic_DNA"/>
</dbReference>
<evidence type="ECO:0000256" key="1">
    <source>
        <dbReference type="SAM" id="Coils"/>
    </source>
</evidence>
<comment type="caution">
    <text evidence="4">The sequence shown here is derived from an EMBL/GenBank/DDBJ whole genome shotgun (WGS) entry which is preliminary data.</text>
</comment>
<organism evidence="4 5">
    <name type="scientific">Acacia crassicarpa</name>
    <name type="common">northern wattle</name>
    <dbReference type="NCBI Taxonomy" id="499986"/>
    <lineage>
        <taxon>Eukaryota</taxon>
        <taxon>Viridiplantae</taxon>
        <taxon>Streptophyta</taxon>
        <taxon>Embryophyta</taxon>
        <taxon>Tracheophyta</taxon>
        <taxon>Spermatophyta</taxon>
        <taxon>Magnoliopsida</taxon>
        <taxon>eudicotyledons</taxon>
        <taxon>Gunneridae</taxon>
        <taxon>Pentapetalae</taxon>
        <taxon>rosids</taxon>
        <taxon>fabids</taxon>
        <taxon>Fabales</taxon>
        <taxon>Fabaceae</taxon>
        <taxon>Caesalpinioideae</taxon>
        <taxon>mimosoid clade</taxon>
        <taxon>Acacieae</taxon>
        <taxon>Acacia</taxon>
    </lineage>
</organism>
<dbReference type="Proteomes" id="UP001293593">
    <property type="component" value="Unassembled WGS sequence"/>
</dbReference>
<evidence type="ECO:0000313" key="4">
    <source>
        <dbReference type="EMBL" id="KAK4281663.1"/>
    </source>
</evidence>
<keyword evidence="5" id="KW-1185">Reference proteome</keyword>
<feature type="region of interest" description="Disordered" evidence="2">
    <location>
        <begin position="1"/>
        <end position="32"/>
    </location>
</feature>
<name>A0AAE1N1V6_9FABA</name>
<reference evidence="4" key="1">
    <citation type="submission" date="2023-10" db="EMBL/GenBank/DDBJ databases">
        <title>Chromosome-level genome of the transformable northern wattle, Acacia crassicarpa.</title>
        <authorList>
            <person name="Massaro I."/>
            <person name="Sinha N.R."/>
            <person name="Poethig S."/>
            <person name="Leichty A.R."/>
        </authorList>
    </citation>
    <scope>NUCLEOTIDE SEQUENCE</scope>
    <source>
        <strain evidence="4">Acra3RX</strain>
        <tissue evidence="4">Leaf</tissue>
    </source>
</reference>
<evidence type="ECO:0000256" key="2">
    <source>
        <dbReference type="SAM" id="MobiDB-lite"/>
    </source>
</evidence>
<evidence type="ECO:0000313" key="5">
    <source>
        <dbReference type="Proteomes" id="UP001293593"/>
    </source>
</evidence>
<proteinExistence type="predicted"/>
<feature type="coiled-coil region" evidence="1">
    <location>
        <begin position="42"/>
        <end position="69"/>
    </location>
</feature>
<sequence length="97" mass="10627">MATRDSINEVVEESEFPPADVHGTLNPGGNNQVQVDPISSDVAILKEIKEQAEIKKKQRQEEKEDSLRKMKSGIIISGIVVAVAGAVFAITKKLREK</sequence>
<gene>
    <name evidence="4" type="ORF">QN277_013128</name>
</gene>
<keyword evidence="3" id="KW-1133">Transmembrane helix</keyword>
<keyword evidence="3" id="KW-0812">Transmembrane</keyword>
<evidence type="ECO:0000256" key="3">
    <source>
        <dbReference type="SAM" id="Phobius"/>
    </source>
</evidence>
<dbReference type="PANTHER" id="PTHR37741:SF1">
    <property type="entry name" value="TRANSMEMBRANE PROTEIN"/>
    <property type="match status" value="1"/>
</dbReference>
<protein>
    <submittedName>
        <fullName evidence="4">Uncharacterized protein</fullName>
    </submittedName>
</protein>
<keyword evidence="3" id="KW-0472">Membrane</keyword>
<accession>A0AAE1N1V6</accession>
<dbReference type="AlphaFoldDB" id="A0AAE1N1V6"/>
<dbReference type="PANTHER" id="PTHR37741">
    <property type="entry name" value="TRANSMEMBRANE PROTEIN"/>
    <property type="match status" value="1"/>
</dbReference>
<feature type="transmembrane region" description="Helical" evidence="3">
    <location>
        <begin position="73"/>
        <end position="91"/>
    </location>
</feature>
<keyword evidence="1" id="KW-0175">Coiled coil</keyword>